<dbReference type="STRING" id="1069680.M7PH51"/>
<evidence type="ECO:0000313" key="6">
    <source>
        <dbReference type="EMBL" id="EMR09764.1"/>
    </source>
</evidence>
<dbReference type="EMBL" id="AFWA02000009">
    <property type="protein sequence ID" value="EMR09764.1"/>
    <property type="molecule type" value="Genomic_DNA"/>
</dbReference>
<dbReference type="InterPro" id="IPR033316">
    <property type="entry name" value="RBBP8-like"/>
</dbReference>
<dbReference type="GO" id="GO:0003684">
    <property type="term" value="F:damaged DNA binding"/>
    <property type="evidence" value="ECO:0007669"/>
    <property type="project" value="TreeGrafter"/>
</dbReference>
<dbReference type="PANTHER" id="PTHR15107:SF0">
    <property type="entry name" value="DNA ENDONUCLEASE ACTIVATOR CTP1 C-TERMINAL DOMAIN-CONTAINING PROTEIN"/>
    <property type="match status" value="1"/>
</dbReference>
<evidence type="ECO:0000256" key="2">
    <source>
        <dbReference type="ARBA" id="ARBA00022763"/>
    </source>
</evidence>
<feature type="region of interest" description="Disordered" evidence="4">
    <location>
        <begin position="444"/>
        <end position="465"/>
    </location>
</feature>
<dbReference type="Pfam" id="PF08573">
    <property type="entry name" value="SAE2"/>
    <property type="match status" value="1"/>
</dbReference>
<dbReference type="eggNOG" id="ENOG502S92Z">
    <property type="taxonomic scope" value="Eukaryota"/>
</dbReference>
<proteinExistence type="predicted"/>
<dbReference type="OrthoDB" id="5801062at2759"/>
<gene>
    <name evidence="6" type="ORF">PNEG_01948</name>
</gene>
<dbReference type="RefSeq" id="XP_007873925.1">
    <property type="nucleotide sequence ID" value="XM_007875734.1"/>
</dbReference>
<evidence type="ECO:0000259" key="5">
    <source>
        <dbReference type="Pfam" id="PF08573"/>
    </source>
</evidence>
<accession>M7PH51</accession>
<dbReference type="AlphaFoldDB" id="M7PH51"/>
<evidence type="ECO:0000256" key="1">
    <source>
        <dbReference type="ARBA" id="ARBA00004123"/>
    </source>
</evidence>
<sequence length="635" mass="74638">MDERDIIRDFSKEIDNFKKNLLNITFDYTNLQSKKLEKFSKYCRKYQETIDYQNRIIQSLVEEKNKEIQTIHEHKNHLKKDKHQDLLLDYSNYIKSFCKKNSEYDALLFFLERYEKMKDSLLYLSKKYRKDKKMWKEYINYYEIDKKSKDFGLFKDRCNLKEKGNLEESNVSDSLSINKINSNKLKANSETLESLVLTNSLKPNMSPSSSILSECLDKYIFDNQKDACHITEYLYNDSTTEDENEAIKPCFDDSNIKKSFKNSKINEEEESILFKSVISDNNTEIVNYNLGDIRKSENSSLKSFPTKNIEGFHDIAKNPQIMTPESKLVEQNTTLNISNFLPTPKPDSKSIYLKTQSFNKQRDSNKENISKISTDFGMSHTFSTFSNVQSLVSETKHIQKTNKESASNIDLSSILSKKKNDILIIDSFSEKEIIKNTFVTEKSNSDKNTNLKRGISPQNDENNKLDKKNEFTFNFNFNNKKLGRYAKKSKSTEESLNDYVIDLNKNDKIPYAYDEVVRDKASRRHLPACACDNCIKFFEAHGPIATIFKPKWRSPLKKKTYTDSDKEHIYRNLQEVSRHRSAFFRPKTPPGFWESDFPSTQQEEIYRKQAQVQNYERLKKRQLEAERGGRWKKKV</sequence>
<keyword evidence="2" id="KW-0227">DNA damage</keyword>
<comment type="subcellular location">
    <subcellularLocation>
        <location evidence="1">Nucleus</location>
    </subcellularLocation>
</comment>
<reference evidence="7" key="1">
    <citation type="journal article" date="2016" name="Nat. Commun.">
        <title>Genome analysis of three Pneumocystis species reveals adaptation mechanisms to life exclusively in mammalian hosts.</title>
        <authorList>
            <person name="Ma L."/>
            <person name="Chen Z."/>
            <person name="Huang D.W."/>
            <person name="Kutty G."/>
            <person name="Ishihara M."/>
            <person name="Wang H."/>
            <person name="Abouelleil A."/>
            <person name="Bishop L."/>
            <person name="Davey E."/>
            <person name="Deng R."/>
            <person name="Deng X."/>
            <person name="Fan L."/>
            <person name="Fantoni G."/>
            <person name="Fitzgerald M."/>
            <person name="Gogineni E."/>
            <person name="Goldberg J.M."/>
            <person name="Handley G."/>
            <person name="Hu X."/>
            <person name="Huber C."/>
            <person name="Jiao X."/>
            <person name="Jones K."/>
            <person name="Levin J.Z."/>
            <person name="Liu Y."/>
            <person name="Macdonald P."/>
            <person name="Melnikov A."/>
            <person name="Raley C."/>
            <person name="Sassi M."/>
            <person name="Sherman B.T."/>
            <person name="Song X."/>
            <person name="Sykes S."/>
            <person name="Tran B."/>
            <person name="Walsh L."/>
            <person name="Xia Y."/>
            <person name="Yang J."/>
            <person name="Young S."/>
            <person name="Zeng Q."/>
            <person name="Zheng X."/>
            <person name="Stephens R."/>
            <person name="Nusbaum C."/>
            <person name="Birren B.W."/>
            <person name="Azadi P."/>
            <person name="Lempicki R.A."/>
            <person name="Cuomo C.A."/>
            <person name="Kovacs J.A."/>
        </authorList>
    </citation>
    <scope>NUCLEOTIDE SEQUENCE [LARGE SCALE GENOMIC DNA]</scope>
    <source>
        <strain evidence="7">B123</strain>
    </source>
</reference>
<keyword evidence="3" id="KW-0539">Nucleus</keyword>
<evidence type="ECO:0000256" key="4">
    <source>
        <dbReference type="SAM" id="MobiDB-lite"/>
    </source>
</evidence>
<dbReference type="PANTHER" id="PTHR15107">
    <property type="entry name" value="RETINOBLASTOMA BINDING PROTEIN 8"/>
    <property type="match status" value="1"/>
</dbReference>
<organism evidence="6 7">
    <name type="scientific">Pneumocystis murina (strain B123)</name>
    <name type="common">Mouse pneumocystis pneumonia agent</name>
    <name type="synonym">Pneumocystis carinii f. sp. muris</name>
    <dbReference type="NCBI Taxonomy" id="1069680"/>
    <lineage>
        <taxon>Eukaryota</taxon>
        <taxon>Fungi</taxon>
        <taxon>Dikarya</taxon>
        <taxon>Ascomycota</taxon>
        <taxon>Taphrinomycotina</taxon>
        <taxon>Pneumocystomycetes</taxon>
        <taxon>Pneumocystaceae</taxon>
        <taxon>Pneumocystis</taxon>
    </lineage>
</organism>
<dbReference type="VEuPathDB" id="FungiDB:PNEG_01948"/>
<keyword evidence="7" id="KW-1185">Reference proteome</keyword>
<dbReference type="GeneID" id="19895642"/>
<dbReference type="GO" id="GO:0005634">
    <property type="term" value="C:nucleus"/>
    <property type="evidence" value="ECO:0007669"/>
    <property type="project" value="UniProtKB-SubCell"/>
</dbReference>
<dbReference type="Proteomes" id="UP000011958">
    <property type="component" value="Unassembled WGS sequence"/>
</dbReference>
<dbReference type="HOGENOM" id="CLU_430899_0_0_1"/>
<name>M7PH51_PNEMU</name>
<evidence type="ECO:0000313" key="7">
    <source>
        <dbReference type="Proteomes" id="UP000011958"/>
    </source>
</evidence>
<dbReference type="InterPro" id="IPR013882">
    <property type="entry name" value="Ctp1_C"/>
</dbReference>
<dbReference type="GO" id="GO:0010792">
    <property type="term" value="P:DNA double-strand break processing involved in repair via single-strand annealing"/>
    <property type="evidence" value="ECO:0007669"/>
    <property type="project" value="TreeGrafter"/>
</dbReference>
<evidence type="ECO:0000256" key="3">
    <source>
        <dbReference type="ARBA" id="ARBA00023242"/>
    </source>
</evidence>
<comment type="caution">
    <text evidence="6">The sequence shown here is derived from an EMBL/GenBank/DDBJ whole genome shotgun (WGS) entry which is preliminary data.</text>
</comment>
<protein>
    <recommendedName>
        <fullName evidence="5">DNA endonuclease activator Ctp1 C-terminal domain-containing protein</fullName>
    </recommendedName>
</protein>
<feature type="domain" description="DNA endonuclease activator Ctp1 C-terminal" evidence="5">
    <location>
        <begin position="512"/>
        <end position="602"/>
    </location>
</feature>